<dbReference type="Pfam" id="PF14541">
    <property type="entry name" value="TAXi_C"/>
    <property type="match status" value="1"/>
</dbReference>
<dbReference type="OMA" id="QCAQVRG"/>
<dbReference type="PANTHER" id="PTHR47967:SF15">
    <property type="entry name" value="ASPARTYL PROTEASE AED3"/>
    <property type="match status" value="1"/>
</dbReference>
<dbReference type="InterPro" id="IPR051708">
    <property type="entry name" value="Plant_Aspart_Prot_A1"/>
</dbReference>
<keyword evidence="3 8" id="KW-0732">Signal</keyword>
<keyword evidence="6" id="KW-1015">Disulfide bond</keyword>
<keyword evidence="4" id="KW-0064">Aspartyl protease</keyword>
<evidence type="ECO:0000313" key="10">
    <source>
        <dbReference type="EMBL" id="VVV58248.1"/>
    </source>
</evidence>
<keyword evidence="5" id="KW-0378">Hydrolase</keyword>
<dbReference type="EMBL" id="LR721775">
    <property type="protein sequence ID" value="VVV58248.1"/>
    <property type="molecule type" value="Genomic_DNA"/>
</dbReference>
<accession>A0A5K0X0J8</accession>
<dbReference type="Gramene" id="NC10G0163450.1">
    <property type="protein sequence ID" value="NC10G0163450.1:cds"/>
    <property type="gene ID" value="NC10G0163450"/>
</dbReference>
<name>A0A5K0X0J8_9MAGN</name>
<evidence type="ECO:0000256" key="5">
    <source>
        <dbReference type="ARBA" id="ARBA00022801"/>
    </source>
</evidence>
<evidence type="ECO:0000256" key="1">
    <source>
        <dbReference type="ARBA" id="ARBA00007447"/>
    </source>
</evidence>
<sequence>MAAVFLTLVVLLHLFSGTVTASDPCATSSPAADGSTTLTLLHINSKCSPFAFTADPSASLLDSVLQMASNDAFRFAAIAGGRRSIPVASGLHVTNSGNYVVRVKVGTPGQLMFMVLDTSNDATWVPNTGCSGCPTIASSFFFPNHSTTFSPLGCRAPECSRLRTSYCAGRGACFFNQTYGGNSNFSAALYKDTLRLALDVIPGFAFGGVLSAVGSGLPPQGLLGLGRGPLSLLSQTWPLYHGTFSYCLPSFRSYNFSGSLLLGPVGQPALMRTTPLLTNPHRPSLYYVNLTGVSVGRKLVASAPLLPVFDPNTGAGTVVDSGTVITRFVEPVYTAIKNEFRRRMRGPVTSLGAFDTCFTSPGVAPTVTLHFQGLDLTLAADNVMIHSSSEPLACLAMAAAPDNVNSVVNVIANLQQQNHRVVIDLANSRVGFSRELCS</sequence>
<evidence type="ECO:0000256" key="3">
    <source>
        <dbReference type="ARBA" id="ARBA00022729"/>
    </source>
</evidence>
<dbReference type="FunFam" id="2.40.70.10:FF:000022">
    <property type="entry name" value="Aspartyl protease AED3"/>
    <property type="match status" value="1"/>
</dbReference>
<reference evidence="10" key="1">
    <citation type="submission" date="2019-09" db="EMBL/GenBank/DDBJ databases">
        <authorList>
            <person name="Zhang L."/>
        </authorList>
    </citation>
    <scope>NUCLEOTIDE SEQUENCE</scope>
</reference>
<dbReference type="AlphaFoldDB" id="A0A5K0X0J8"/>
<evidence type="ECO:0000256" key="6">
    <source>
        <dbReference type="ARBA" id="ARBA00023157"/>
    </source>
</evidence>
<dbReference type="Pfam" id="PF14543">
    <property type="entry name" value="TAXi_N"/>
    <property type="match status" value="1"/>
</dbReference>
<evidence type="ECO:0000259" key="9">
    <source>
        <dbReference type="PROSITE" id="PS51767"/>
    </source>
</evidence>
<dbReference type="InterPro" id="IPR033121">
    <property type="entry name" value="PEPTIDASE_A1"/>
</dbReference>
<evidence type="ECO:0000256" key="2">
    <source>
        <dbReference type="ARBA" id="ARBA00022670"/>
    </source>
</evidence>
<protein>
    <recommendedName>
        <fullName evidence="9">Peptidase A1 domain-containing protein</fullName>
    </recommendedName>
</protein>
<dbReference type="InterPro" id="IPR032799">
    <property type="entry name" value="TAXi_C"/>
</dbReference>
<dbReference type="GO" id="GO:0009627">
    <property type="term" value="P:systemic acquired resistance"/>
    <property type="evidence" value="ECO:0007669"/>
    <property type="project" value="EnsemblPlants"/>
</dbReference>
<dbReference type="GO" id="GO:0006508">
    <property type="term" value="P:proteolysis"/>
    <property type="evidence" value="ECO:0007669"/>
    <property type="project" value="UniProtKB-KW"/>
</dbReference>
<dbReference type="PROSITE" id="PS51767">
    <property type="entry name" value="PEPTIDASE_A1"/>
    <property type="match status" value="1"/>
</dbReference>
<feature type="signal peptide" evidence="8">
    <location>
        <begin position="1"/>
        <end position="21"/>
    </location>
</feature>
<proteinExistence type="inferred from homology"/>
<gene>
    <name evidence="10" type="ORF">NYM_LOCUS4800</name>
</gene>
<dbReference type="GO" id="GO:0004190">
    <property type="term" value="F:aspartic-type endopeptidase activity"/>
    <property type="evidence" value="ECO:0007669"/>
    <property type="project" value="UniProtKB-KW"/>
</dbReference>
<keyword evidence="7" id="KW-0325">Glycoprotein</keyword>
<dbReference type="InterPro" id="IPR021109">
    <property type="entry name" value="Peptidase_aspartic_dom_sf"/>
</dbReference>
<evidence type="ECO:0000256" key="8">
    <source>
        <dbReference type="SAM" id="SignalP"/>
    </source>
</evidence>
<dbReference type="OrthoDB" id="2747330at2759"/>
<feature type="domain" description="Peptidase A1" evidence="9">
    <location>
        <begin position="99"/>
        <end position="433"/>
    </location>
</feature>
<dbReference type="GO" id="GO:0043067">
    <property type="term" value="P:regulation of programmed cell death"/>
    <property type="evidence" value="ECO:0007669"/>
    <property type="project" value="EnsemblPlants"/>
</dbReference>
<dbReference type="PANTHER" id="PTHR47967">
    <property type="entry name" value="OS07G0603500 PROTEIN-RELATED"/>
    <property type="match status" value="1"/>
</dbReference>
<comment type="similarity">
    <text evidence="1">Belongs to the peptidase A1 family.</text>
</comment>
<feature type="chain" id="PRO_5023805446" description="Peptidase A1 domain-containing protein" evidence="8">
    <location>
        <begin position="22"/>
        <end position="438"/>
    </location>
</feature>
<evidence type="ECO:0000256" key="4">
    <source>
        <dbReference type="ARBA" id="ARBA00022750"/>
    </source>
</evidence>
<dbReference type="InterPro" id="IPR032861">
    <property type="entry name" value="TAXi_N"/>
</dbReference>
<dbReference type="SUPFAM" id="SSF50630">
    <property type="entry name" value="Acid proteases"/>
    <property type="match status" value="1"/>
</dbReference>
<organism evidence="10">
    <name type="scientific">Nymphaea colorata</name>
    <name type="common">pocket water lily</name>
    <dbReference type="NCBI Taxonomy" id="210225"/>
    <lineage>
        <taxon>Eukaryota</taxon>
        <taxon>Viridiplantae</taxon>
        <taxon>Streptophyta</taxon>
        <taxon>Embryophyta</taxon>
        <taxon>Tracheophyta</taxon>
        <taxon>Spermatophyta</taxon>
        <taxon>Magnoliopsida</taxon>
        <taxon>Nymphaeales</taxon>
        <taxon>Nymphaeaceae</taxon>
        <taxon>Nymphaea</taxon>
    </lineage>
</organism>
<keyword evidence="2" id="KW-0645">Protease</keyword>
<dbReference type="Gene3D" id="2.40.70.10">
    <property type="entry name" value="Acid Proteases"/>
    <property type="match status" value="2"/>
</dbReference>
<evidence type="ECO:0000256" key="7">
    <source>
        <dbReference type="ARBA" id="ARBA00023180"/>
    </source>
</evidence>